<evidence type="ECO:0000313" key="4">
    <source>
        <dbReference type="EMBL" id="MCD4839024.1"/>
    </source>
</evidence>
<dbReference type="Proteomes" id="UP001162836">
    <property type="component" value="Unassembled WGS sequence"/>
</dbReference>
<dbReference type="Pfam" id="PF01553">
    <property type="entry name" value="Acyltransferase"/>
    <property type="match status" value="1"/>
</dbReference>
<dbReference type="PANTHER" id="PTHR10434:SF40">
    <property type="entry name" value="1-ACYL-SN-GLYCEROL-3-PHOSPHATE ACYLTRANSFERASE"/>
    <property type="match status" value="1"/>
</dbReference>
<feature type="domain" description="Phospholipid/glycerol acyltransferase" evidence="3">
    <location>
        <begin position="33"/>
        <end position="144"/>
    </location>
</feature>
<organism evidence="4 5">
    <name type="scientific">Neobacillus sedimentimangrovi</name>
    <dbReference type="NCBI Taxonomy" id="2699460"/>
    <lineage>
        <taxon>Bacteria</taxon>
        <taxon>Bacillati</taxon>
        <taxon>Bacillota</taxon>
        <taxon>Bacilli</taxon>
        <taxon>Bacillales</taxon>
        <taxon>Bacillaceae</taxon>
        <taxon>Neobacillus</taxon>
    </lineage>
</organism>
<dbReference type="CDD" id="cd07989">
    <property type="entry name" value="LPLAT_AGPAT-like"/>
    <property type="match status" value="1"/>
</dbReference>
<dbReference type="GO" id="GO:0016746">
    <property type="term" value="F:acyltransferase activity"/>
    <property type="evidence" value="ECO:0007669"/>
    <property type="project" value="UniProtKB-KW"/>
</dbReference>
<reference evidence="4 5" key="1">
    <citation type="journal article" date="2023" name="Antonie Van Leeuwenhoek">
        <title>Unveiling the genomic potential of a novel thermostable glycoside hydrolases producing Neobacillus sedimentimangrovi UE25.</title>
        <authorList>
            <person name="Ejaz U."/>
            <person name="Saleem F."/>
            <person name="Rashid R."/>
            <person name="Hasan K.A."/>
            <person name="Syed M.N."/>
            <person name="Sohail M."/>
        </authorList>
    </citation>
    <scope>NUCLEOTIDE SEQUENCE [LARGE SCALE GENOMIC DNA]</scope>
    <source>
        <strain evidence="4 5">UE25</strain>
    </source>
</reference>
<name>A0ABS8QL07_9BACI</name>
<dbReference type="SUPFAM" id="SSF69593">
    <property type="entry name" value="Glycerol-3-phosphate (1)-acyltransferase"/>
    <property type="match status" value="1"/>
</dbReference>
<evidence type="ECO:0000256" key="2">
    <source>
        <dbReference type="ARBA" id="ARBA00023315"/>
    </source>
</evidence>
<dbReference type="PANTHER" id="PTHR10434">
    <property type="entry name" value="1-ACYL-SN-GLYCEROL-3-PHOSPHATE ACYLTRANSFERASE"/>
    <property type="match status" value="1"/>
</dbReference>
<gene>
    <name evidence="4" type="ORF">LRS37_09075</name>
</gene>
<sequence length="200" mass="22413">MYHLLSTVLYGVVKLFRLLKIEGKHHLPSNNKYVLTCTHKGWVDVIMLALAVYPTQVHFMAKKELFNSKFTDKFLRSINAFPVNRDNPGPSALKIPLNLLKEGKCVGIFPSGTRTNEEIPLKKGAVTISLRSKVPLVPAAYSGPSNFSEILKGKKATIIFGPPIKVNHELKKDELIDVTLVELVKTIKNLEKNLLNEQKI</sequence>
<evidence type="ECO:0000256" key="1">
    <source>
        <dbReference type="ARBA" id="ARBA00022679"/>
    </source>
</evidence>
<dbReference type="InterPro" id="IPR002123">
    <property type="entry name" value="Plipid/glycerol_acylTrfase"/>
</dbReference>
<dbReference type="EMBL" id="JAJODE010000021">
    <property type="protein sequence ID" value="MCD4839024.1"/>
    <property type="molecule type" value="Genomic_DNA"/>
</dbReference>
<dbReference type="SMART" id="SM00563">
    <property type="entry name" value="PlsC"/>
    <property type="match status" value="1"/>
</dbReference>
<comment type="caution">
    <text evidence="4">The sequence shown here is derived from an EMBL/GenBank/DDBJ whole genome shotgun (WGS) entry which is preliminary data.</text>
</comment>
<proteinExistence type="predicted"/>
<keyword evidence="5" id="KW-1185">Reference proteome</keyword>
<keyword evidence="1" id="KW-0808">Transferase</keyword>
<accession>A0ABS8QL07</accession>
<protein>
    <submittedName>
        <fullName evidence="4">1-acyl-sn-glycerol-3-phosphate acyltransferase</fullName>
    </submittedName>
</protein>
<evidence type="ECO:0000259" key="3">
    <source>
        <dbReference type="SMART" id="SM00563"/>
    </source>
</evidence>
<keyword evidence="2 4" id="KW-0012">Acyltransferase</keyword>
<evidence type="ECO:0000313" key="5">
    <source>
        <dbReference type="Proteomes" id="UP001162836"/>
    </source>
</evidence>
<dbReference type="RefSeq" id="WP_231314808.1">
    <property type="nucleotide sequence ID" value="NZ_JAJODE010000021.1"/>
</dbReference>